<organism evidence="1 2">
    <name type="scientific">Paragonimus skrjabini miyazakii</name>
    <dbReference type="NCBI Taxonomy" id="59628"/>
    <lineage>
        <taxon>Eukaryota</taxon>
        <taxon>Metazoa</taxon>
        <taxon>Spiralia</taxon>
        <taxon>Lophotrochozoa</taxon>
        <taxon>Platyhelminthes</taxon>
        <taxon>Trematoda</taxon>
        <taxon>Digenea</taxon>
        <taxon>Plagiorchiida</taxon>
        <taxon>Troglotremata</taxon>
        <taxon>Troglotrematidae</taxon>
        <taxon>Paragonimus</taxon>
    </lineage>
</organism>
<reference evidence="1" key="1">
    <citation type="submission" date="2019-07" db="EMBL/GenBank/DDBJ databases">
        <title>Annotation for the trematode Paragonimus miyazaki's.</title>
        <authorList>
            <person name="Choi Y.-J."/>
        </authorList>
    </citation>
    <scope>NUCLEOTIDE SEQUENCE</scope>
    <source>
        <strain evidence="1">Japan</strain>
    </source>
</reference>
<dbReference type="Proteomes" id="UP000822476">
    <property type="component" value="Unassembled WGS sequence"/>
</dbReference>
<evidence type="ECO:0000313" key="2">
    <source>
        <dbReference type="Proteomes" id="UP000822476"/>
    </source>
</evidence>
<dbReference type="EMBL" id="JTDE01008386">
    <property type="protein sequence ID" value="KAF7234996.1"/>
    <property type="molecule type" value="Genomic_DNA"/>
</dbReference>
<proteinExistence type="predicted"/>
<dbReference type="AlphaFoldDB" id="A0A8S9YEB5"/>
<accession>A0A8S9YEB5</accession>
<comment type="caution">
    <text evidence="1">The sequence shown here is derived from an EMBL/GenBank/DDBJ whole genome shotgun (WGS) entry which is preliminary data.</text>
</comment>
<gene>
    <name evidence="1" type="ORF">EG68_11578</name>
</gene>
<keyword evidence="2" id="KW-1185">Reference proteome</keyword>
<protein>
    <submittedName>
        <fullName evidence="1">Uncharacterized protein</fullName>
    </submittedName>
</protein>
<sequence length="53" mass="6180">MVSVITTSYFQVVGYMVDWCWISDRVEHVILGLLLSYFPNPFVPYSISHDLKI</sequence>
<evidence type="ECO:0000313" key="1">
    <source>
        <dbReference type="EMBL" id="KAF7234996.1"/>
    </source>
</evidence>
<name>A0A8S9YEB5_9TREM</name>